<dbReference type="EMBL" id="BGZN01000008">
    <property type="protein sequence ID" value="GBR73270.1"/>
    <property type="molecule type" value="Genomic_DNA"/>
</dbReference>
<dbReference type="GO" id="GO:0016758">
    <property type="term" value="F:hexosyltransferase activity"/>
    <property type="evidence" value="ECO:0007669"/>
    <property type="project" value="UniProtKB-ARBA"/>
</dbReference>
<dbReference type="Proteomes" id="UP000269352">
    <property type="component" value="Unassembled WGS sequence"/>
</dbReference>
<evidence type="ECO:0000313" key="3">
    <source>
        <dbReference type="Proteomes" id="UP000269352"/>
    </source>
</evidence>
<dbReference type="PANTHER" id="PTHR22916">
    <property type="entry name" value="GLYCOSYLTRANSFERASE"/>
    <property type="match status" value="1"/>
</dbReference>
<proteinExistence type="predicted"/>
<dbReference type="AlphaFoldDB" id="A0A388TAK5"/>
<gene>
    <name evidence="2" type="ORF">NO1_0681</name>
</gene>
<dbReference type="SUPFAM" id="SSF53448">
    <property type="entry name" value="Nucleotide-diphospho-sugar transferases"/>
    <property type="match status" value="1"/>
</dbReference>
<protein>
    <submittedName>
        <fullName evidence="2">Glycosyl tranferase 2 family protein</fullName>
    </submittedName>
</protein>
<comment type="caution">
    <text evidence="2">The sequence shown here is derived from an EMBL/GenBank/DDBJ whole genome shotgun (WGS) entry which is preliminary data.</text>
</comment>
<name>A0A388TAK5_TERA1</name>
<organism evidence="2 3">
    <name type="scientific">Termititenax aidoneus</name>
    <dbReference type="NCBI Taxonomy" id="2218524"/>
    <lineage>
        <taxon>Bacteria</taxon>
        <taxon>Bacillati</taxon>
        <taxon>Candidatus Margulisiibacteriota</taxon>
        <taxon>Candidatus Termititenacia</taxon>
        <taxon>Candidatus Termititenacales</taxon>
        <taxon>Candidatus Termititenacaceae</taxon>
        <taxon>Candidatus Termititenax</taxon>
    </lineage>
</organism>
<accession>A0A388TAK5</accession>
<keyword evidence="3" id="KW-1185">Reference proteome</keyword>
<reference evidence="2 3" key="1">
    <citation type="journal article" date="2019" name="ISME J.">
        <title>Genome analyses of uncultured TG2/ZB3 bacteria in 'Margulisbacteria' specifically attached to ectosymbiotic spirochetes of protists in the termite gut.</title>
        <authorList>
            <person name="Utami Y.D."/>
            <person name="Kuwahara H."/>
            <person name="Igai K."/>
            <person name="Murakami T."/>
            <person name="Sugaya K."/>
            <person name="Morikawa T."/>
            <person name="Nagura Y."/>
            <person name="Yuki M."/>
            <person name="Deevong P."/>
            <person name="Inoue T."/>
            <person name="Kihara K."/>
            <person name="Lo N."/>
            <person name="Yamada A."/>
            <person name="Ohkuma M."/>
            <person name="Hongoh Y."/>
        </authorList>
    </citation>
    <scope>NUCLEOTIDE SEQUENCE [LARGE SCALE GENOMIC DNA]</scope>
    <source>
        <strain evidence="2">NkOx7-01</strain>
    </source>
</reference>
<feature type="domain" description="Glycosyltransferase 2-like" evidence="1">
    <location>
        <begin position="309"/>
        <end position="470"/>
    </location>
</feature>
<dbReference type="InterPro" id="IPR029044">
    <property type="entry name" value="Nucleotide-diphossugar_trans"/>
</dbReference>
<evidence type="ECO:0000259" key="1">
    <source>
        <dbReference type="Pfam" id="PF00535"/>
    </source>
</evidence>
<sequence>MTTEQKLKFSLGGGLTDNYVIQLFILGREEHPEWFYPGIEIESIFDSFPGLVWNGGRLVEGSLTMDDAMARVEFFNSRNIGVNFTFTNCLLTEEHIDDPLCNAVLQNFANPLNGVVVYDPRLEAHIRTACPQYKIISSVSKCIYDRRERLIADTEKYDLVVIPPEFNRDLAFLRLFPPEKVELLVNEGCPPYCKERMQHYIVTSQMVLGLRAIEDNPYNPCKKVMRKPPAGKMVLTITELFEILAATGISHMKFNNRGNPSVERSLQEIIKYFVLPRHSLAFNSFMQDKIRQLRGDKINAADYAVFKISVIVPVYNTEKYLAACLDSVLAQTHQNLEIIIVDDNSPDNAQEIYNKYARYDKRIKIIKHLHNKKLSASRNSGLRQASGDYVHFLDSDDYIMDADYYKIMLKYAVDYNAELVRSGFYNERTTHRLDGVWLLGSLRDLSRKLTLVEEAPYCWCFLFKREFLQKYNLEFDISLLCGGEDLIFSFEAAYYANQIVLVPNVKVFYRKDGAFRKSNNEQRIYSENLAHRKISEFAERHKFQDLFRRIFETNR</sequence>
<dbReference type="CDD" id="cd00761">
    <property type="entry name" value="Glyco_tranf_GTA_type"/>
    <property type="match status" value="1"/>
</dbReference>
<dbReference type="PANTHER" id="PTHR22916:SF3">
    <property type="entry name" value="UDP-GLCNAC:BETAGAL BETA-1,3-N-ACETYLGLUCOSAMINYLTRANSFERASE-LIKE PROTEIN 1"/>
    <property type="match status" value="1"/>
</dbReference>
<dbReference type="Pfam" id="PF00535">
    <property type="entry name" value="Glycos_transf_2"/>
    <property type="match status" value="1"/>
</dbReference>
<evidence type="ECO:0000313" key="2">
    <source>
        <dbReference type="EMBL" id="GBR73270.1"/>
    </source>
</evidence>
<dbReference type="InterPro" id="IPR001173">
    <property type="entry name" value="Glyco_trans_2-like"/>
</dbReference>
<dbReference type="Gene3D" id="3.90.550.10">
    <property type="entry name" value="Spore Coat Polysaccharide Biosynthesis Protein SpsA, Chain A"/>
    <property type="match status" value="1"/>
</dbReference>